<reference evidence="6" key="1">
    <citation type="submission" date="2016-10" db="EMBL/GenBank/DDBJ databases">
        <title>Comparative genomics uncovers the prolific and rare metabolic potential of the cyanobacterial genus Moorea.</title>
        <authorList>
            <person name="Leao T."/>
            <person name="Castelao G."/>
            <person name="Korobeynikov A."/>
            <person name="Monroe E.A."/>
            <person name="Podell S."/>
            <person name="Glukhov E."/>
            <person name="Allen E."/>
            <person name="Gerwick W.H."/>
            <person name="Gerwick L."/>
        </authorList>
    </citation>
    <scope>NUCLEOTIDE SEQUENCE [LARGE SCALE GENOMIC DNA]</scope>
    <source>
        <strain evidence="6">PAL-8-15-08-1</strain>
    </source>
</reference>
<dbReference type="KEGG" id="mpro:BJP34_17330"/>
<evidence type="ECO:0000313" key="5">
    <source>
        <dbReference type="EMBL" id="AOX00971.1"/>
    </source>
</evidence>
<evidence type="ECO:0000313" key="6">
    <source>
        <dbReference type="Proteomes" id="UP000177870"/>
    </source>
</evidence>
<dbReference type="InterPro" id="IPR036869">
    <property type="entry name" value="J_dom_sf"/>
</dbReference>
<feature type="domain" description="J" evidence="4">
    <location>
        <begin position="5"/>
        <end position="62"/>
    </location>
</feature>
<feature type="compositionally biased region" description="Polar residues" evidence="3">
    <location>
        <begin position="72"/>
        <end position="84"/>
    </location>
</feature>
<dbReference type="SMART" id="SM00271">
    <property type="entry name" value="DnaJ"/>
    <property type="match status" value="1"/>
</dbReference>
<dbReference type="SUPFAM" id="SSF46565">
    <property type="entry name" value="Chaperone J-domain"/>
    <property type="match status" value="1"/>
</dbReference>
<accession>A0A1D8TTJ0</accession>
<dbReference type="InterPro" id="IPR011990">
    <property type="entry name" value="TPR-like_helical_dom_sf"/>
</dbReference>
<evidence type="ECO:0000256" key="3">
    <source>
        <dbReference type="SAM" id="MobiDB-lite"/>
    </source>
</evidence>
<dbReference type="PANTHER" id="PTHR44360:SF1">
    <property type="entry name" value="DNAJ HOMOLOG SUBFAMILY B MEMBER 9"/>
    <property type="match status" value="1"/>
</dbReference>
<dbReference type="Gene3D" id="1.25.40.10">
    <property type="entry name" value="Tetratricopeptide repeat domain"/>
    <property type="match status" value="1"/>
</dbReference>
<dbReference type="GO" id="GO:0036503">
    <property type="term" value="P:ERAD pathway"/>
    <property type="evidence" value="ECO:0007669"/>
    <property type="project" value="TreeGrafter"/>
</dbReference>
<dbReference type="PRINTS" id="PR00625">
    <property type="entry name" value="JDOMAIN"/>
</dbReference>
<feature type="repeat" description="TPR" evidence="2">
    <location>
        <begin position="156"/>
        <end position="189"/>
    </location>
</feature>
<dbReference type="EMBL" id="CP017599">
    <property type="protein sequence ID" value="AOX00971.1"/>
    <property type="molecule type" value="Genomic_DNA"/>
</dbReference>
<proteinExistence type="predicted"/>
<dbReference type="InterPro" id="IPR051948">
    <property type="entry name" value="Hsp70_co-chaperone_J-domain"/>
</dbReference>
<dbReference type="SUPFAM" id="SSF48452">
    <property type="entry name" value="TPR-like"/>
    <property type="match status" value="1"/>
</dbReference>
<dbReference type="PANTHER" id="PTHR44360">
    <property type="entry name" value="DNAJ HOMOLOG SUBFAMILY B MEMBER 9"/>
    <property type="match status" value="1"/>
</dbReference>
<dbReference type="RefSeq" id="WP_070393422.1">
    <property type="nucleotide sequence ID" value="NZ_CP017599.1"/>
</dbReference>
<name>A0A1D8TTJ0_9CYAN</name>
<keyword evidence="2" id="KW-0802">TPR repeat</keyword>
<dbReference type="PROSITE" id="PS50005">
    <property type="entry name" value="TPR"/>
    <property type="match status" value="1"/>
</dbReference>
<dbReference type="AlphaFoldDB" id="A0A1D8TTJ0"/>
<dbReference type="OrthoDB" id="9779889at2"/>
<dbReference type="Pfam" id="PF00226">
    <property type="entry name" value="DnaJ"/>
    <property type="match status" value="1"/>
</dbReference>
<sequence>MNLADCYRLLGVDPGAKQVEVKESYRRLARRYHPDINPGDKLAQEKFIRFTEAYKLLLSAIKESDREPVLTSATSFGNHTNQPGDSPPPTSSWVTPKPPSVESNQPLSAVEQQLKWDSYHQLQQLLRERRLMRAIALVEALAQRMPQDPEVRQWQAIAYQTWARHLVKQHKLDKARNYLRKALKTDPYNKSLCAQIEQDFLAIEQMI</sequence>
<dbReference type="Proteomes" id="UP000177870">
    <property type="component" value="Chromosome"/>
</dbReference>
<dbReference type="GO" id="GO:0051787">
    <property type="term" value="F:misfolded protein binding"/>
    <property type="evidence" value="ECO:0007669"/>
    <property type="project" value="TreeGrafter"/>
</dbReference>
<dbReference type="PROSITE" id="PS50076">
    <property type="entry name" value="DNAJ_2"/>
    <property type="match status" value="1"/>
</dbReference>
<gene>
    <name evidence="5" type="ORF">BJP34_17330</name>
</gene>
<dbReference type="InterPro" id="IPR001623">
    <property type="entry name" value="DnaJ_domain"/>
</dbReference>
<protein>
    <submittedName>
        <fullName evidence="5">Molecular chaperone DnaJ</fullName>
    </submittedName>
</protein>
<organism evidence="5 6">
    <name type="scientific">Moorena producens PAL-8-15-08-1</name>
    <dbReference type="NCBI Taxonomy" id="1458985"/>
    <lineage>
        <taxon>Bacteria</taxon>
        <taxon>Bacillati</taxon>
        <taxon>Cyanobacteriota</taxon>
        <taxon>Cyanophyceae</taxon>
        <taxon>Coleofasciculales</taxon>
        <taxon>Coleofasciculaceae</taxon>
        <taxon>Moorena</taxon>
    </lineage>
</organism>
<dbReference type="STRING" id="1458985.BJP34_17330"/>
<dbReference type="InterPro" id="IPR019734">
    <property type="entry name" value="TPR_rpt"/>
</dbReference>
<dbReference type="GO" id="GO:0051087">
    <property type="term" value="F:protein-folding chaperone binding"/>
    <property type="evidence" value="ECO:0007669"/>
    <property type="project" value="TreeGrafter"/>
</dbReference>
<dbReference type="Gene3D" id="1.10.287.110">
    <property type="entry name" value="DnaJ domain"/>
    <property type="match status" value="1"/>
</dbReference>
<evidence type="ECO:0000256" key="1">
    <source>
        <dbReference type="ARBA" id="ARBA00023186"/>
    </source>
</evidence>
<keyword evidence="1" id="KW-0143">Chaperone</keyword>
<feature type="region of interest" description="Disordered" evidence="3">
    <location>
        <begin position="72"/>
        <end position="107"/>
    </location>
</feature>
<dbReference type="CDD" id="cd06257">
    <property type="entry name" value="DnaJ"/>
    <property type="match status" value="1"/>
</dbReference>
<evidence type="ECO:0000256" key="2">
    <source>
        <dbReference type="PROSITE-ProRule" id="PRU00339"/>
    </source>
</evidence>
<evidence type="ECO:0000259" key="4">
    <source>
        <dbReference type="PROSITE" id="PS50076"/>
    </source>
</evidence>